<dbReference type="SUPFAM" id="SSF54285">
    <property type="entry name" value="MoaD/ThiS"/>
    <property type="match status" value="1"/>
</dbReference>
<keyword evidence="2" id="KW-1185">Reference proteome</keyword>
<reference evidence="2" key="1">
    <citation type="submission" date="2016-07" db="EMBL/GenBank/DDBJ databases">
        <title>Frankia sp. NRRL B-16219 Genome sequencing.</title>
        <authorList>
            <person name="Ghodhbane-Gtari F."/>
            <person name="Swanson E."/>
            <person name="Gueddou A."/>
            <person name="Louati M."/>
            <person name="Nouioui I."/>
            <person name="Hezbri K."/>
            <person name="Abebe-Akele F."/>
            <person name="Simpson S."/>
            <person name="Morris K."/>
            <person name="Thomas K."/>
            <person name="Gtari M."/>
            <person name="Tisa L.S."/>
        </authorList>
    </citation>
    <scope>NUCLEOTIDE SEQUENCE [LARGE SCALE GENOMIC DNA]</scope>
    <source>
        <strain evidence="2">NRRL B-16219</strain>
    </source>
</reference>
<dbReference type="Gene3D" id="3.10.20.30">
    <property type="match status" value="1"/>
</dbReference>
<dbReference type="InterPro" id="IPR016155">
    <property type="entry name" value="Mopterin_synth/thiamin_S_b"/>
</dbReference>
<accession>A0A1S1PE41</accession>
<protein>
    <submittedName>
        <fullName evidence="1">Molybdopterin synthase sulfur carrier subunit</fullName>
    </submittedName>
</protein>
<dbReference type="Proteomes" id="UP000179769">
    <property type="component" value="Unassembled WGS sequence"/>
</dbReference>
<dbReference type="OrthoDB" id="4331766at2"/>
<dbReference type="Pfam" id="PF02597">
    <property type="entry name" value="ThiS"/>
    <property type="match status" value="1"/>
</dbReference>
<dbReference type="RefSeq" id="WP_071066511.1">
    <property type="nucleotide sequence ID" value="NZ_MAXA01000257.1"/>
</dbReference>
<dbReference type="InterPro" id="IPR003749">
    <property type="entry name" value="ThiS/MoaD-like"/>
</dbReference>
<organism evidence="1 2">
    <name type="scientific">Parafrankia soli</name>
    <dbReference type="NCBI Taxonomy" id="2599596"/>
    <lineage>
        <taxon>Bacteria</taxon>
        <taxon>Bacillati</taxon>
        <taxon>Actinomycetota</taxon>
        <taxon>Actinomycetes</taxon>
        <taxon>Frankiales</taxon>
        <taxon>Frankiaceae</taxon>
        <taxon>Parafrankia</taxon>
    </lineage>
</organism>
<evidence type="ECO:0000313" key="2">
    <source>
        <dbReference type="Proteomes" id="UP000179769"/>
    </source>
</evidence>
<evidence type="ECO:0000313" key="1">
    <source>
        <dbReference type="EMBL" id="OHV21163.1"/>
    </source>
</evidence>
<gene>
    <name evidence="1" type="ORF">BBK14_07705</name>
</gene>
<comment type="caution">
    <text evidence="1">The sequence shown here is derived from an EMBL/GenBank/DDBJ whole genome shotgun (WGS) entry which is preliminary data.</text>
</comment>
<sequence length="84" mass="8980">MARIMVRYWAAARDAAGVAQEELDAVTLATALADVTERRGERLGAVLARCAFLVDDEPVGRRDPDSVTLREGALIEVLPPFAGG</sequence>
<dbReference type="AlphaFoldDB" id="A0A1S1PE41"/>
<proteinExistence type="predicted"/>
<dbReference type="InterPro" id="IPR012675">
    <property type="entry name" value="Beta-grasp_dom_sf"/>
</dbReference>
<dbReference type="EMBL" id="MAXA01000257">
    <property type="protein sequence ID" value="OHV21163.1"/>
    <property type="molecule type" value="Genomic_DNA"/>
</dbReference>
<name>A0A1S1PE41_9ACTN</name>